<sequence length="83" mass="9334">MDSFVGTIGILSRQSRSTIATLSFTTTLALLHSGRQSVDGWMDGGDWWEFVMMRLDLQNRLTRSLRILDLPRSSADPSDDDSE</sequence>
<dbReference type="Proteomes" id="UP001281761">
    <property type="component" value="Unassembled WGS sequence"/>
</dbReference>
<organism evidence="1 2">
    <name type="scientific">Blattamonas nauphoetae</name>
    <dbReference type="NCBI Taxonomy" id="2049346"/>
    <lineage>
        <taxon>Eukaryota</taxon>
        <taxon>Metamonada</taxon>
        <taxon>Preaxostyla</taxon>
        <taxon>Oxymonadida</taxon>
        <taxon>Blattamonas</taxon>
    </lineage>
</organism>
<dbReference type="EMBL" id="JARBJD010000084">
    <property type="protein sequence ID" value="KAK2953987.1"/>
    <property type="molecule type" value="Genomic_DNA"/>
</dbReference>
<name>A0ABQ9XR69_9EUKA</name>
<proteinExistence type="predicted"/>
<keyword evidence="2" id="KW-1185">Reference proteome</keyword>
<evidence type="ECO:0000313" key="2">
    <source>
        <dbReference type="Proteomes" id="UP001281761"/>
    </source>
</evidence>
<evidence type="ECO:0000313" key="1">
    <source>
        <dbReference type="EMBL" id="KAK2953987.1"/>
    </source>
</evidence>
<comment type="caution">
    <text evidence="1">The sequence shown here is derived from an EMBL/GenBank/DDBJ whole genome shotgun (WGS) entry which is preliminary data.</text>
</comment>
<reference evidence="1 2" key="1">
    <citation type="journal article" date="2022" name="bioRxiv">
        <title>Genomics of Preaxostyla Flagellates Illuminates Evolutionary Transitions and the Path Towards Mitochondrial Loss.</title>
        <authorList>
            <person name="Novak L.V.F."/>
            <person name="Treitli S.C."/>
            <person name="Pyrih J."/>
            <person name="Halakuc P."/>
            <person name="Pipaliya S.V."/>
            <person name="Vacek V."/>
            <person name="Brzon O."/>
            <person name="Soukal P."/>
            <person name="Eme L."/>
            <person name="Dacks J.B."/>
            <person name="Karnkowska A."/>
            <person name="Elias M."/>
            <person name="Hampl V."/>
        </authorList>
    </citation>
    <scope>NUCLEOTIDE SEQUENCE [LARGE SCALE GENOMIC DNA]</scope>
    <source>
        <strain evidence="1">NAU3</strain>
        <tissue evidence="1">Gut</tissue>
    </source>
</reference>
<gene>
    <name evidence="1" type="ORF">BLNAU_11089</name>
</gene>
<protein>
    <submittedName>
        <fullName evidence="1">Uncharacterized protein</fullName>
    </submittedName>
</protein>
<accession>A0ABQ9XR69</accession>